<proteinExistence type="predicted"/>
<dbReference type="SUPFAM" id="SSF56219">
    <property type="entry name" value="DNase I-like"/>
    <property type="match status" value="1"/>
</dbReference>
<protein>
    <recommendedName>
        <fullName evidence="3">Endonuclease/exonuclease/phosphatase domain-containing protein</fullName>
    </recommendedName>
</protein>
<evidence type="ECO:0000313" key="1">
    <source>
        <dbReference type="EMBL" id="CAI6371868.1"/>
    </source>
</evidence>
<reference evidence="1 2" key="1">
    <citation type="submission" date="2023-01" db="EMBL/GenBank/DDBJ databases">
        <authorList>
            <person name="Whitehead M."/>
        </authorList>
    </citation>
    <scope>NUCLEOTIDE SEQUENCE [LARGE SCALE GENOMIC DNA]</scope>
</reference>
<dbReference type="Gene3D" id="3.60.10.10">
    <property type="entry name" value="Endonuclease/exonuclease/phosphatase"/>
    <property type="match status" value="1"/>
</dbReference>
<name>A0AAV0XVS9_9HEMI</name>
<keyword evidence="2" id="KW-1185">Reference proteome</keyword>
<comment type="caution">
    <text evidence="1">The sequence shown here is derived from an EMBL/GenBank/DDBJ whole genome shotgun (WGS) entry which is preliminary data.</text>
</comment>
<dbReference type="AlphaFoldDB" id="A0AAV0XVS9"/>
<gene>
    <name evidence="1" type="ORF">MEUPH1_LOCUS25815</name>
</gene>
<dbReference type="EMBL" id="CARXXK010001016">
    <property type="protein sequence ID" value="CAI6371868.1"/>
    <property type="molecule type" value="Genomic_DNA"/>
</dbReference>
<accession>A0AAV0XVS9</accession>
<evidence type="ECO:0000313" key="2">
    <source>
        <dbReference type="Proteomes" id="UP001160148"/>
    </source>
</evidence>
<organism evidence="1 2">
    <name type="scientific">Macrosiphum euphorbiae</name>
    <name type="common">potato aphid</name>
    <dbReference type="NCBI Taxonomy" id="13131"/>
    <lineage>
        <taxon>Eukaryota</taxon>
        <taxon>Metazoa</taxon>
        <taxon>Ecdysozoa</taxon>
        <taxon>Arthropoda</taxon>
        <taxon>Hexapoda</taxon>
        <taxon>Insecta</taxon>
        <taxon>Pterygota</taxon>
        <taxon>Neoptera</taxon>
        <taxon>Paraneoptera</taxon>
        <taxon>Hemiptera</taxon>
        <taxon>Sternorrhyncha</taxon>
        <taxon>Aphidomorpha</taxon>
        <taxon>Aphidoidea</taxon>
        <taxon>Aphididae</taxon>
        <taxon>Macrosiphini</taxon>
        <taxon>Macrosiphum</taxon>
    </lineage>
</organism>
<evidence type="ECO:0008006" key="3">
    <source>
        <dbReference type="Google" id="ProtNLM"/>
    </source>
</evidence>
<sequence length="308" mass="34538">MNQRGTMNTYDQPGMGSSNIDVTLVTDNMVGQVTNWSVTNDTDSDHRVISFDAAMATPRPELGITRYRTDKADWVKMTEYLVNNVGDIDEQTIDSHANSLVTLLKSAADSSIPRTKSTGHPPGRQAWWTPELTVFKKALERSRRLGQRSNEPEVYRAHRNKYLAEIRRAKMATWQALAGDLNVNPWSKAFRWAKRKGAPPNTVQGNLRRLDGSYTETVEETAELLLKAFVPDELDGETSDYHGPLDDRGEPPSVSEVKASVWRVKPNKAPGLDGLAAKIIRKAWPVIGPTQTKPYGTELRKSYFPISW</sequence>
<dbReference type="InterPro" id="IPR036691">
    <property type="entry name" value="Endo/exonu/phosph_ase_sf"/>
</dbReference>
<dbReference type="Proteomes" id="UP001160148">
    <property type="component" value="Unassembled WGS sequence"/>
</dbReference>